<proteinExistence type="predicted"/>
<reference evidence="1" key="1">
    <citation type="submission" date="2014-05" db="EMBL/GenBank/DDBJ databases">
        <authorList>
            <person name="Chronopoulou M."/>
        </authorList>
    </citation>
    <scope>NUCLEOTIDE SEQUENCE</scope>
    <source>
        <tissue evidence="1">Whole organism</tissue>
    </source>
</reference>
<accession>A0A0K2V167</accession>
<organism evidence="1">
    <name type="scientific">Lepeophtheirus salmonis</name>
    <name type="common">Salmon louse</name>
    <name type="synonym">Caligus salmonis</name>
    <dbReference type="NCBI Taxonomy" id="72036"/>
    <lineage>
        <taxon>Eukaryota</taxon>
        <taxon>Metazoa</taxon>
        <taxon>Ecdysozoa</taxon>
        <taxon>Arthropoda</taxon>
        <taxon>Crustacea</taxon>
        <taxon>Multicrustacea</taxon>
        <taxon>Hexanauplia</taxon>
        <taxon>Copepoda</taxon>
        <taxon>Siphonostomatoida</taxon>
        <taxon>Caligidae</taxon>
        <taxon>Lepeophtheirus</taxon>
    </lineage>
</organism>
<dbReference type="AlphaFoldDB" id="A0A0K2V167"/>
<evidence type="ECO:0000313" key="1">
    <source>
        <dbReference type="EMBL" id="CDW43726.1"/>
    </source>
</evidence>
<sequence length="18" mass="1913">MGNALKDTHLASVEAIEN</sequence>
<protein>
    <submittedName>
        <fullName evidence="1">Uncharacterized protein</fullName>
    </submittedName>
</protein>
<dbReference type="EMBL" id="HACA01026365">
    <property type="protein sequence ID" value="CDW43726.1"/>
    <property type="molecule type" value="Transcribed_RNA"/>
</dbReference>
<name>A0A0K2V167_LEPSM</name>